<dbReference type="RefSeq" id="WP_108213415.1">
    <property type="nucleotide sequence ID" value="NZ_QBKI01000011.1"/>
</dbReference>
<reference evidence="2 3" key="1">
    <citation type="submission" date="2018-04" db="EMBL/GenBank/DDBJ databases">
        <title>Genomic Encyclopedia of Archaeal and Bacterial Type Strains, Phase II (KMG-II): from individual species to whole genera.</title>
        <authorList>
            <person name="Goeker M."/>
        </authorList>
    </citation>
    <scope>NUCLEOTIDE SEQUENCE [LARGE SCALE GENOMIC DNA]</scope>
    <source>
        <strain evidence="2 3">DSM 100162</strain>
    </source>
</reference>
<dbReference type="EMBL" id="QBKI01000011">
    <property type="protein sequence ID" value="PTX14492.1"/>
    <property type="molecule type" value="Genomic_DNA"/>
</dbReference>
<feature type="chain" id="PRO_5015605245" description="Lipocalin-like protein" evidence="1">
    <location>
        <begin position="24"/>
        <end position="144"/>
    </location>
</feature>
<evidence type="ECO:0000313" key="3">
    <source>
        <dbReference type="Proteomes" id="UP000244225"/>
    </source>
</evidence>
<comment type="caution">
    <text evidence="2">The sequence shown here is derived from an EMBL/GenBank/DDBJ whole genome shotgun (WGS) entry which is preliminary data.</text>
</comment>
<name>A0A2T5YD95_9BACT</name>
<accession>A0A2T5YD95</accession>
<organism evidence="2 3">
    <name type="scientific">Pontibacter mucosus</name>
    <dbReference type="NCBI Taxonomy" id="1649266"/>
    <lineage>
        <taxon>Bacteria</taxon>
        <taxon>Pseudomonadati</taxon>
        <taxon>Bacteroidota</taxon>
        <taxon>Cytophagia</taxon>
        <taxon>Cytophagales</taxon>
        <taxon>Hymenobacteraceae</taxon>
        <taxon>Pontibacter</taxon>
    </lineage>
</organism>
<feature type="signal peptide" evidence="1">
    <location>
        <begin position="1"/>
        <end position="23"/>
    </location>
</feature>
<keyword evidence="3" id="KW-1185">Reference proteome</keyword>
<sequence>MSKLKFLTLFVASLLMLSLVSCDKDDDKDLSKKDLLIGGEWTGDQIWMLGNNMTETLKNYGVTASQTKIDFKKDGSYTIKYEGETQQDGEWEFGSDETVIITNKGTSDETEYTINKLTSSELHMEGLFAMDETTEMSMEIRMKR</sequence>
<protein>
    <recommendedName>
        <fullName evidence="4">Lipocalin-like protein</fullName>
    </recommendedName>
</protein>
<gene>
    <name evidence="2" type="ORF">C8N40_111157</name>
</gene>
<evidence type="ECO:0008006" key="4">
    <source>
        <dbReference type="Google" id="ProtNLM"/>
    </source>
</evidence>
<evidence type="ECO:0000256" key="1">
    <source>
        <dbReference type="SAM" id="SignalP"/>
    </source>
</evidence>
<dbReference type="PROSITE" id="PS51257">
    <property type="entry name" value="PROKAR_LIPOPROTEIN"/>
    <property type="match status" value="1"/>
</dbReference>
<dbReference type="Proteomes" id="UP000244225">
    <property type="component" value="Unassembled WGS sequence"/>
</dbReference>
<dbReference type="OrthoDB" id="853034at2"/>
<proteinExistence type="predicted"/>
<keyword evidence="1" id="KW-0732">Signal</keyword>
<evidence type="ECO:0000313" key="2">
    <source>
        <dbReference type="EMBL" id="PTX14492.1"/>
    </source>
</evidence>
<dbReference type="AlphaFoldDB" id="A0A2T5YD95"/>